<evidence type="ECO:0000313" key="2">
    <source>
        <dbReference type="EMBL" id="KAF1938972.1"/>
    </source>
</evidence>
<name>A0A6A5SGJ6_9PLEO</name>
<feature type="region of interest" description="Disordered" evidence="1">
    <location>
        <begin position="26"/>
        <end position="56"/>
    </location>
</feature>
<evidence type="ECO:0000256" key="1">
    <source>
        <dbReference type="SAM" id="MobiDB-lite"/>
    </source>
</evidence>
<gene>
    <name evidence="2" type="ORF">EJ02DRAFT_457395</name>
</gene>
<feature type="compositionally biased region" description="Polar residues" evidence="1">
    <location>
        <begin position="38"/>
        <end position="47"/>
    </location>
</feature>
<evidence type="ECO:0000313" key="3">
    <source>
        <dbReference type="Proteomes" id="UP000800038"/>
    </source>
</evidence>
<dbReference type="EMBL" id="ML976091">
    <property type="protein sequence ID" value="KAF1938972.1"/>
    <property type="molecule type" value="Genomic_DNA"/>
</dbReference>
<accession>A0A6A5SGJ6</accession>
<sequence>MRHVPTNASQLRGLRPTQLNTITTPAFHLNKPLPPTPHASTLSLYSPPTQPPLYDKPPASVIHADSAILERASKVA</sequence>
<dbReference type="Proteomes" id="UP000800038">
    <property type="component" value="Unassembled WGS sequence"/>
</dbReference>
<protein>
    <submittedName>
        <fullName evidence="2">Uncharacterized protein</fullName>
    </submittedName>
</protein>
<proteinExistence type="predicted"/>
<keyword evidence="3" id="KW-1185">Reference proteome</keyword>
<dbReference type="AlphaFoldDB" id="A0A6A5SGJ6"/>
<reference evidence="2" key="1">
    <citation type="journal article" date="2020" name="Stud. Mycol.">
        <title>101 Dothideomycetes genomes: a test case for predicting lifestyles and emergence of pathogens.</title>
        <authorList>
            <person name="Haridas S."/>
            <person name="Albert R."/>
            <person name="Binder M."/>
            <person name="Bloem J."/>
            <person name="Labutti K."/>
            <person name="Salamov A."/>
            <person name="Andreopoulos B."/>
            <person name="Baker S."/>
            <person name="Barry K."/>
            <person name="Bills G."/>
            <person name="Bluhm B."/>
            <person name="Cannon C."/>
            <person name="Castanera R."/>
            <person name="Culley D."/>
            <person name="Daum C."/>
            <person name="Ezra D."/>
            <person name="Gonzalez J."/>
            <person name="Henrissat B."/>
            <person name="Kuo A."/>
            <person name="Liang C."/>
            <person name="Lipzen A."/>
            <person name="Lutzoni F."/>
            <person name="Magnuson J."/>
            <person name="Mondo S."/>
            <person name="Nolan M."/>
            <person name="Ohm R."/>
            <person name="Pangilinan J."/>
            <person name="Park H.-J."/>
            <person name="Ramirez L."/>
            <person name="Alfaro M."/>
            <person name="Sun H."/>
            <person name="Tritt A."/>
            <person name="Yoshinaga Y."/>
            <person name="Zwiers L.-H."/>
            <person name="Turgeon B."/>
            <person name="Goodwin S."/>
            <person name="Spatafora J."/>
            <person name="Crous P."/>
            <person name="Grigoriev I."/>
        </authorList>
    </citation>
    <scope>NUCLEOTIDE SEQUENCE</scope>
    <source>
        <strain evidence="2">CBS 161.51</strain>
    </source>
</reference>
<organism evidence="2 3">
    <name type="scientific">Clathrospora elynae</name>
    <dbReference type="NCBI Taxonomy" id="706981"/>
    <lineage>
        <taxon>Eukaryota</taxon>
        <taxon>Fungi</taxon>
        <taxon>Dikarya</taxon>
        <taxon>Ascomycota</taxon>
        <taxon>Pezizomycotina</taxon>
        <taxon>Dothideomycetes</taxon>
        <taxon>Pleosporomycetidae</taxon>
        <taxon>Pleosporales</taxon>
        <taxon>Diademaceae</taxon>
        <taxon>Clathrospora</taxon>
    </lineage>
</organism>